<feature type="domain" description="Lipid/polyisoprenoid-binding YceI-like" evidence="2">
    <location>
        <begin position="10"/>
        <end position="173"/>
    </location>
</feature>
<dbReference type="InterPro" id="IPR007372">
    <property type="entry name" value="Lipid/polyisoprenoid-bd_YceI"/>
</dbReference>
<dbReference type="SMART" id="SM00867">
    <property type="entry name" value="YceI"/>
    <property type="match status" value="1"/>
</dbReference>
<dbReference type="RefSeq" id="WP_141786100.1">
    <property type="nucleotide sequence ID" value="NZ_BAAAIK010000001.1"/>
</dbReference>
<gene>
    <name evidence="3" type="ORF">FB467_3372</name>
</gene>
<dbReference type="EMBL" id="VFOP01000001">
    <property type="protein sequence ID" value="TQL52193.1"/>
    <property type="molecule type" value="Genomic_DNA"/>
</dbReference>
<keyword evidence="4" id="KW-1185">Reference proteome</keyword>
<comment type="similarity">
    <text evidence="1">Belongs to the UPF0312 family.</text>
</comment>
<sequence length="177" mass="19617">MGLRHLATGNWTVDPAHSEVGFTARHVMVSKVRGTFREFTARVEIAAPFEDSTVTAEVNLASVDTRNTDRDTHLRSGDFFDTEVFPAMTFRSREVSDTSMTGDLTIKDITRPITFDLEFIGTSEDPWGGFRAGVEASAEINRKDWGLTWNVAVESGGVLVSERIQIHLDVELIQPTG</sequence>
<dbReference type="Gene3D" id="2.40.128.110">
    <property type="entry name" value="Lipid/polyisoprenoid-binding, YceI-like"/>
    <property type="match status" value="1"/>
</dbReference>
<name>A0A542YVU1_9MICO</name>
<evidence type="ECO:0000313" key="4">
    <source>
        <dbReference type="Proteomes" id="UP000319516"/>
    </source>
</evidence>
<accession>A0A542YVU1</accession>
<dbReference type="OrthoDB" id="9811006at2"/>
<dbReference type="Proteomes" id="UP000319516">
    <property type="component" value="Unassembled WGS sequence"/>
</dbReference>
<reference evidence="3 4" key="1">
    <citation type="submission" date="2019-06" db="EMBL/GenBank/DDBJ databases">
        <title>Sequencing the genomes of 1000 actinobacteria strains.</title>
        <authorList>
            <person name="Klenk H.-P."/>
        </authorList>
    </citation>
    <scope>NUCLEOTIDE SEQUENCE [LARGE SCALE GENOMIC DNA]</scope>
    <source>
        <strain evidence="3 4">DSM 12335</strain>
    </source>
</reference>
<proteinExistence type="inferred from homology"/>
<evidence type="ECO:0000313" key="3">
    <source>
        <dbReference type="EMBL" id="TQL52193.1"/>
    </source>
</evidence>
<organism evidence="3 4">
    <name type="scientific">Ornithinicoccus hortensis</name>
    <dbReference type="NCBI Taxonomy" id="82346"/>
    <lineage>
        <taxon>Bacteria</taxon>
        <taxon>Bacillati</taxon>
        <taxon>Actinomycetota</taxon>
        <taxon>Actinomycetes</taxon>
        <taxon>Micrococcales</taxon>
        <taxon>Intrasporangiaceae</taxon>
        <taxon>Ornithinicoccus</taxon>
    </lineage>
</organism>
<dbReference type="PANTHER" id="PTHR34406:SF1">
    <property type="entry name" value="PROTEIN YCEI"/>
    <property type="match status" value="1"/>
</dbReference>
<protein>
    <submittedName>
        <fullName evidence="3">Polyisoprenoid-binding protein YceI</fullName>
    </submittedName>
</protein>
<dbReference type="AlphaFoldDB" id="A0A542YVU1"/>
<dbReference type="InterPro" id="IPR036761">
    <property type="entry name" value="TTHA0802/YceI-like_sf"/>
</dbReference>
<dbReference type="Pfam" id="PF04264">
    <property type="entry name" value="YceI"/>
    <property type="match status" value="1"/>
</dbReference>
<dbReference type="SUPFAM" id="SSF101874">
    <property type="entry name" value="YceI-like"/>
    <property type="match status" value="1"/>
</dbReference>
<evidence type="ECO:0000259" key="2">
    <source>
        <dbReference type="SMART" id="SM00867"/>
    </source>
</evidence>
<evidence type="ECO:0000256" key="1">
    <source>
        <dbReference type="ARBA" id="ARBA00008812"/>
    </source>
</evidence>
<dbReference type="PANTHER" id="PTHR34406">
    <property type="entry name" value="PROTEIN YCEI"/>
    <property type="match status" value="1"/>
</dbReference>
<comment type="caution">
    <text evidence="3">The sequence shown here is derived from an EMBL/GenBank/DDBJ whole genome shotgun (WGS) entry which is preliminary data.</text>
</comment>